<dbReference type="Pfam" id="PF10503">
    <property type="entry name" value="Esterase_PHB"/>
    <property type="match status" value="1"/>
</dbReference>
<evidence type="ECO:0000313" key="10">
    <source>
        <dbReference type="Proteomes" id="UP000179627"/>
    </source>
</evidence>
<keyword evidence="2" id="KW-0964">Secreted</keyword>
<dbReference type="GO" id="GO:0005576">
    <property type="term" value="C:extracellular region"/>
    <property type="evidence" value="ECO:0007669"/>
    <property type="project" value="UniProtKB-SubCell"/>
</dbReference>
<keyword evidence="6" id="KW-0119">Carbohydrate metabolism</keyword>
<keyword evidence="10" id="KW-1185">Reference proteome</keyword>
<evidence type="ECO:0000256" key="3">
    <source>
        <dbReference type="ARBA" id="ARBA00022651"/>
    </source>
</evidence>
<dbReference type="AlphaFoldDB" id="A0A1S1QRK6"/>
<dbReference type="InterPro" id="IPR043595">
    <property type="entry name" value="FaeB/C/D"/>
</dbReference>
<name>A0A1S1QRK6_9ACTN</name>
<dbReference type="OrthoDB" id="9767239at2"/>
<gene>
    <name evidence="9" type="ORF">CC117_17975</name>
</gene>
<comment type="subcellular location">
    <subcellularLocation>
        <location evidence="1">Secreted</location>
    </subcellularLocation>
</comment>
<keyword evidence="3" id="KW-0858">Xylan degradation</keyword>
<keyword evidence="7" id="KW-0624">Polysaccharide degradation</keyword>
<dbReference type="Gene3D" id="3.40.50.1820">
    <property type="entry name" value="alpha/beta hydrolase"/>
    <property type="match status" value="1"/>
</dbReference>
<evidence type="ECO:0000256" key="5">
    <source>
        <dbReference type="ARBA" id="ARBA00022801"/>
    </source>
</evidence>
<dbReference type="Proteomes" id="UP000179627">
    <property type="component" value="Unassembled WGS sequence"/>
</dbReference>
<evidence type="ECO:0000256" key="4">
    <source>
        <dbReference type="ARBA" id="ARBA00022729"/>
    </source>
</evidence>
<dbReference type="GO" id="GO:0030600">
    <property type="term" value="F:feruloyl esterase activity"/>
    <property type="evidence" value="ECO:0007669"/>
    <property type="project" value="InterPro"/>
</dbReference>
<evidence type="ECO:0000256" key="7">
    <source>
        <dbReference type="ARBA" id="ARBA00023326"/>
    </source>
</evidence>
<dbReference type="InterPro" id="IPR029058">
    <property type="entry name" value="AB_hydrolase_fold"/>
</dbReference>
<feature type="signal peptide" evidence="8">
    <location>
        <begin position="1"/>
        <end position="20"/>
    </location>
</feature>
<organism evidence="9 10">
    <name type="scientific">Parafrankia colletiae</name>
    <dbReference type="NCBI Taxonomy" id="573497"/>
    <lineage>
        <taxon>Bacteria</taxon>
        <taxon>Bacillati</taxon>
        <taxon>Actinomycetota</taxon>
        <taxon>Actinomycetes</taxon>
        <taxon>Frankiales</taxon>
        <taxon>Frankiaceae</taxon>
        <taxon>Parafrankia</taxon>
    </lineage>
</organism>
<comment type="caution">
    <text evidence="9">The sequence shown here is derived from an EMBL/GenBank/DDBJ whole genome shotgun (WGS) entry which is preliminary data.</text>
</comment>
<proteinExistence type="predicted"/>
<evidence type="ECO:0000256" key="6">
    <source>
        <dbReference type="ARBA" id="ARBA00023277"/>
    </source>
</evidence>
<reference evidence="10" key="1">
    <citation type="submission" date="2016-07" db="EMBL/GenBank/DDBJ databases">
        <title>Sequence Frankia sp. strain CcI1.17.</title>
        <authorList>
            <person name="Ghodhbane-Gtari F."/>
            <person name="Swanson E."/>
            <person name="Gueddou A."/>
            <person name="Morris K."/>
            <person name="Hezbri K."/>
            <person name="Ktari A."/>
            <person name="Nouioui I."/>
            <person name="Abebe-Akele F."/>
            <person name="Simpson S."/>
            <person name="Thomas K."/>
            <person name="Gtari M."/>
            <person name="Tisa L.S."/>
            <person name="Hurst S."/>
        </authorList>
    </citation>
    <scope>NUCLEOTIDE SEQUENCE [LARGE SCALE GENOMIC DNA]</scope>
    <source>
        <strain evidence="10">Cc1.17</strain>
    </source>
</reference>
<keyword evidence="4 8" id="KW-0732">Signal</keyword>
<keyword evidence="5" id="KW-0378">Hydrolase</keyword>
<dbReference type="InterPro" id="IPR010126">
    <property type="entry name" value="Esterase_phb"/>
</dbReference>
<feature type="chain" id="PRO_5010167555" evidence="8">
    <location>
        <begin position="21"/>
        <end position="308"/>
    </location>
</feature>
<sequence>MVAAAVLAVAACLTPASASADGPTRPGRVGAGAGVGPGEHLIRLRHAGVDRHAVVHLPAAAALAGSSLPALFHFPGMFETPEIANASAGLAAFADRAGYLLVIPEHEGIGWQGVPGGQDAPSVDDPGFVRALTDLVVARYGADPSRLYASGMSNGGLFTQGLACRYPDRFAAFATVAGSAPGVGCPSRPPVPVPVPMLVIHGREDKVINYGQAEAGARGWADAAGCAQTTLDTPLPDRDRADGTTVVRHEFTGCPPGTPVILDEIVGGGHLWPGGDPLLPGQILGRGNGDLDANEAIWAFVSRFRLHP</sequence>
<evidence type="ECO:0000313" key="9">
    <source>
        <dbReference type="EMBL" id="OHV36337.1"/>
    </source>
</evidence>
<accession>A0A1S1QRK6</accession>
<protein>
    <submittedName>
        <fullName evidence="9">Poly(3-hydroxybutyrate) depolymerase-like protein</fullName>
    </submittedName>
</protein>
<dbReference type="GO" id="GO:0045493">
    <property type="term" value="P:xylan catabolic process"/>
    <property type="evidence" value="ECO:0007669"/>
    <property type="project" value="UniProtKB-KW"/>
</dbReference>
<evidence type="ECO:0000256" key="1">
    <source>
        <dbReference type="ARBA" id="ARBA00004613"/>
    </source>
</evidence>
<dbReference type="PANTHER" id="PTHR38050:SF2">
    <property type="entry name" value="FERULOYL ESTERASE C-RELATED"/>
    <property type="match status" value="1"/>
</dbReference>
<dbReference type="EMBL" id="MBLM01000117">
    <property type="protein sequence ID" value="OHV36337.1"/>
    <property type="molecule type" value="Genomic_DNA"/>
</dbReference>
<dbReference type="PANTHER" id="PTHR38050">
    <property type="match status" value="1"/>
</dbReference>
<evidence type="ECO:0000256" key="2">
    <source>
        <dbReference type="ARBA" id="ARBA00022525"/>
    </source>
</evidence>
<dbReference type="SUPFAM" id="SSF53474">
    <property type="entry name" value="alpha/beta-Hydrolases"/>
    <property type="match status" value="1"/>
</dbReference>
<evidence type="ECO:0000256" key="8">
    <source>
        <dbReference type="SAM" id="SignalP"/>
    </source>
</evidence>